<sequence length="219" mass="21023">MKFSHILLLLSAAALSFAQVSEAEDGAAGADLAAGDDIPSEGENPVVIPDAPPADGAAASNTSLDAVPDVSDAQIPGDTAGLNGANVDASDNGISADAGAEADSGEKSDNDDSAGVNALDDAGVAAANGEPADTGANGENADAGAIGVNADANGENADAGAADDGGEKSNDEDGNDQKTGAIAAGAGLAATACGAGIFFWTKKTKRQGLESLRSQAALV</sequence>
<reference evidence="4 5" key="1">
    <citation type="submission" date="2016-08" db="EMBL/GenBank/DDBJ databases">
        <title>A Parts List for Fungal Cellulosomes Revealed by Comparative Genomics.</title>
        <authorList>
            <consortium name="DOE Joint Genome Institute"/>
            <person name="Haitjema C.H."/>
            <person name="Gilmore S.P."/>
            <person name="Henske J.K."/>
            <person name="Solomon K.V."/>
            <person name="De Groot R."/>
            <person name="Kuo A."/>
            <person name="Mondo S.J."/>
            <person name="Salamov A.A."/>
            <person name="Labutti K."/>
            <person name="Zhao Z."/>
            <person name="Chiniquy J."/>
            <person name="Barry K."/>
            <person name="Brewer H.M."/>
            <person name="Purvine S.O."/>
            <person name="Wright A.T."/>
            <person name="Boxma B."/>
            <person name="Van Alen T."/>
            <person name="Hackstein J.H."/>
            <person name="Baker S.E."/>
            <person name="Grigoriev I.V."/>
            <person name="O'Malley M.A."/>
        </authorList>
    </citation>
    <scope>NUCLEOTIDE SEQUENCE [LARGE SCALE GENOMIC DNA]</scope>
    <source>
        <strain evidence="4 5">S4</strain>
    </source>
</reference>
<keyword evidence="2" id="KW-0472">Membrane</keyword>
<keyword evidence="5" id="KW-1185">Reference proteome</keyword>
<evidence type="ECO:0000256" key="2">
    <source>
        <dbReference type="SAM" id="Phobius"/>
    </source>
</evidence>
<dbReference type="Proteomes" id="UP000193944">
    <property type="component" value="Unassembled WGS sequence"/>
</dbReference>
<evidence type="ECO:0000256" key="3">
    <source>
        <dbReference type="SAM" id="SignalP"/>
    </source>
</evidence>
<reference evidence="4 5" key="2">
    <citation type="submission" date="2016-08" db="EMBL/GenBank/DDBJ databases">
        <title>Pervasive Adenine N6-methylation of Active Genes in Fungi.</title>
        <authorList>
            <consortium name="DOE Joint Genome Institute"/>
            <person name="Mondo S.J."/>
            <person name="Dannebaum R.O."/>
            <person name="Kuo R.C."/>
            <person name="Labutti K."/>
            <person name="Haridas S."/>
            <person name="Kuo A."/>
            <person name="Salamov A."/>
            <person name="Ahrendt S.R."/>
            <person name="Lipzen A."/>
            <person name="Sullivan W."/>
            <person name="Andreopoulos W.B."/>
            <person name="Clum A."/>
            <person name="Lindquist E."/>
            <person name="Daum C."/>
            <person name="Ramamoorthy G.K."/>
            <person name="Gryganskyi A."/>
            <person name="Culley D."/>
            <person name="Magnuson J.K."/>
            <person name="James T.Y."/>
            <person name="O'Malley M.A."/>
            <person name="Stajich J.E."/>
            <person name="Spatafora J.W."/>
            <person name="Visel A."/>
            <person name="Grigoriev I.V."/>
        </authorList>
    </citation>
    <scope>NUCLEOTIDE SEQUENCE [LARGE SCALE GENOMIC DNA]</scope>
    <source>
        <strain evidence="4 5">S4</strain>
    </source>
</reference>
<gene>
    <name evidence="4" type="ORF">BCR32DRAFT_330841</name>
</gene>
<keyword evidence="2" id="KW-0812">Transmembrane</keyword>
<evidence type="ECO:0000313" key="4">
    <source>
        <dbReference type="EMBL" id="ORX63529.1"/>
    </source>
</evidence>
<accession>A0A1Y1VQH5</accession>
<name>A0A1Y1VQH5_9FUNG</name>
<organism evidence="4 5">
    <name type="scientific">Anaeromyces robustus</name>
    <dbReference type="NCBI Taxonomy" id="1754192"/>
    <lineage>
        <taxon>Eukaryota</taxon>
        <taxon>Fungi</taxon>
        <taxon>Fungi incertae sedis</taxon>
        <taxon>Chytridiomycota</taxon>
        <taxon>Chytridiomycota incertae sedis</taxon>
        <taxon>Neocallimastigomycetes</taxon>
        <taxon>Neocallimastigales</taxon>
        <taxon>Neocallimastigaceae</taxon>
        <taxon>Anaeromyces</taxon>
    </lineage>
</organism>
<proteinExistence type="predicted"/>
<feature type="region of interest" description="Disordered" evidence="1">
    <location>
        <begin position="31"/>
        <end position="179"/>
    </location>
</feature>
<comment type="caution">
    <text evidence="4">The sequence shown here is derived from an EMBL/GenBank/DDBJ whole genome shotgun (WGS) entry which is preliminary data.</text>
</comment>
<dbReference type="EMBL" id="MCFG01000619">
    <property type="protein sequence ID" value="ORX63529.1"/>
    <property type="molecule type" value="Genomic_DNA"/>
</dbReference>
<feature type="signal peptide" evidence="3">
    <location>
        <begin position="1"/>
        <end position="23"/>
    </location>
</feature>
<feature type="compositionally biased region" description="Low complexity" evidence="1">
    <location>
        <begin position="149"/>
        <end position="162"/>
    </location>
</feature>
<protein>
    <submittedName>
        <fullName evidence="4">Uncharacterized protein</fullName>
    </submittedName>
</protein>
<keyword evidence="2" id="KW-1133">Transmembrane helix</keyword>
<dbReference type="AlphaFoldDB" id="A0A1Y1VQH5"/>
<feature type="transmembrane region" description="Helical" evidence="2">
    <location>
        <begin position="180"/>
        <end position="200"/>
    </location>
</feature>
<evidence type="ECO:0000256" key="1">
    <source>
        <dbReference type="SAM" id="MobiDB-lite"/>
    </source>
</evidence>
<feature type="chain" id="PRO_5012282245" evidence="3">
    <location>
        <begin position="24"/>
        <end position="219"/>
    </location>
</feature>
<evidence type="ECO:0000313" key="5">
    <source>
        <dbReference type="Proteomes" id="UP000193944"/>
    </source>
</evidence>
<keyword evidence="3" id="KW-0732">Signal</keyword>